<accession>A0A8J9W0X0</accession>
<dbReference type="AlphaFoldDB" id="A0A8J9W0X0"/>
<dbReference type="OrthoDB" id="189997at2759"/>
<feature type="region of interest" description="Disordered" evidence="1">
    <location>
        <begin position="324"/>
        <end position="344"/>
    </location>
</feature>
<evidence type="ECO:0000256" key="1">
    <source>
        <dbReference type="SAM" id="MobiDB-lite"/>
    </source>
</evidence>
<name>A0A8J9W0X0_BRALA</name>
<organism evidence="3 4">
    <name type="scientific">Branchiostoma lanceolatum</name>
    <name type="common">Common lancelet</name>
    <name type="synonym">Amphioxus lanceolatum</name>
    <dbReference type="NCBI Taxonomy" id="7740"/>
    <lineage>
        <taxon>Eukaryota</taxon>
        <taxon>Metazoa</taxon>
        <taxon>Chordata</taxon>
        <taxon>Cephalochordata</taxon>
        <taxon>Leptocardii</taxon>
        <taxon>Amphioxiformes</taxon>
        <taxon>Branchiostomatidae</taxon>
        <taxon>Branchiostoma</taxon>
    </lineage>
</organism>
<dbReference type="EMBL" id="OV696686">
    <property type="protein sequence ID" value="CAH1233459.1"/>
    <property type="molecule type" value="Genomic_DNA"/>
</dbReference>
<dbReference type="InterPro" id="IPR047794">
    <property type="entry name" value="C45_proenzyme-like"/>
</dbReference>
<proteinExistence type="predicted"/>
<feature type="compositionally biased region" description="Polar residues" evidence="1">
    <location>
        <begin position="328"/>
        <end position="338"/>
    </location>
</feature>
<evidence type="ECO:0000313" key="4">
    <source>
        <dbReference type="Proteomes" id="UP000838412"/>
    </source>
</evidence>
<feature type="domain" description="Peptidase C45 hydrolase" evidence="2">
    <location>
        <begin position="124"/>
        <end position="379"/>
    </location>
</feature>
<gene>
    <name evidence="3" type="primary">Hypp748</name>
    <name evidence="3" type="ORF">BLAG_LOCUS2218</name>
</gene>
<dbReference type="NCBIfam" id="NF040521">
    <property type="entry name" value="C45_proenzyme"/>
    <property type="match status" value="1"/>
</dbReference>
<evidence type="ECO:0000259" key="2">
    <source>
        <dbReference type="Pfam" id="PF03417"/>
    </source>
</evidence>
<dbReference type="Proteomes" id="UP000838412">
    <property type="component" value="Chromosome 1"/>
</dbReference>
<dbReference type="InterPro" id="IPR005079">
    <property type="entry name" value="Peptidase_C45_hydrolase"/>
</dbReference>
<evidence type="ECO:0000313" key="3">
    <source>
        <dbReference type="EMBL" id="CAH1233459.1"/>
    </source>
</evidence>
<dbReference type="Pfam" id="PF03417">
    <property type="entry name" value="AAT"/>
    <property type="match status" value="1"/>
</dbReference>
<protein>
    <submittedName>
        <fullName evidence="3">Hypp748 protein</fullName>
    </submittedName>
</protein>
<dbReference type="PANTHER" id="PTHR34180">
    <property type="entry name" value="PEPTIDASE C45"/>
    <property type="match status" value="1"/>
</dbReference>
<keyword evidence="4" id="KW-1185">Reference proteome</keyword>
<dbReference type="Gene3D" id="3.60.60.10">
    <property type="entry name" value="Penicillin V Acylase, Chain A"/>
    <property type="match status" value="1"/>
</dbReference>
<dbReference type="InterPro" id="IPR047801">
    <property type="entry name" value="Peptidase_C45"/>
</dbReference>
<dbReference type="PANTHER" id="PTHR34180:SF1">
    <property type="entry name" value="BETA-ALANYL-DOPAMINE_CARCININE HYDROLASE"/>
    <property type="match status" value="1"/>
</dbReference>
<sequence>MAPRVLHVSGTNRQVGVQVGKATKRQIQDAMSSYEPFKEIISSLETSEGRRVYEGSSFLKAAKTAYPNYVEELEGMAEGAEVPFEHLFIVNFEFERELLNMKKHDEEEGLKGCTTVFLNYRDGPRVLAHNEDGPAGEQGCIVAAHIKPYRLPGGKILPEENFVSYCYTCFLPGVAYSFNSHGLCITCNTLVSKDAEENKIGVSFACRAVLSATSVEEAVAMLKGDGVGMAIGYSFNMVSTRDSTRRMYSVETAAAVGQATTLVSVHAVEPVDGSTEGHFYHYNLYEHLSVPEWPLSPSSHHRKARASELVAPRTKEDVLAVLGKDPNDQTLTPSFSSGDTEDPEYPIYRSGTGRDKGYTLNTAVFDLQKGVMEVHTGNPTVDKKLEPALQFILPA</sequence>
<reference evidence="3" key="1">
    <citation type="submission" date="2022-01" db="EMBL/GenBank/DDBJ databases">
        <authorList>
            <person name="Braso-Vives M."/>
        </authorList>
    </citation>
    <scope>NUCLEOTIDE SEQUENCE</scope>
</reference>